<dbReference type="CDD" id="cd00209">
    <property type="entry name" value="DHFR"/>
    <property type="match status" value="1"/>
</dbReference>
<comment type="similarity">
    <text evidence="2 8">Belongs to the dihydrofolate reductase family.</text>
</comment>
<dbReference type="SUPFAM" id="SSF53597">
    <property type="entry name" value="Dihydrofolate reductase-like"/>
    <property type="match status" value="1"/>
</dbReference>
<comment type="catalytic activity">
    <reaction evidence="8">
        <text>(6S)-5,6,7,8-tetrahydrofolate + NADP(+) = 7,8-dihydrofolate + NADPH + H(+)</text>
        <dbReference type="Rhea" id="RHEA:15009"/>
        <dbReference type="ChEBI" id="CHEBI:15378"/>
        <dbReference type="ChEBI" id="CHEBI:57451"/>
        <dbReference type="ChEBI" id="CHEBI:57453"/>
        <dbReference type="ChEBI" id="CHEBI:57783"/>
        <dbReference type="ChEBI" id="CHEBI:58349"/>
        <dbReference type="EC" id="1.5.1.3"/>
    </reaction>
</comment>
<evidence type="ECO:0000259" key="9">
    <source>
        <dbReference type="PROSITE" id="PS51330"/>
    </source>
</evidence>
<dbReference type="PIRSF" id="PIRSF000194">
    <property type="entry name" value="DHFR"/>
    <property type="match status" value="1"/>
</dbReference>
<sequence length="184" mass="21223">MPKGNTIDKGGKPHYRTSRISIIAALGRDNQNNRVIGKDNQLLWHIPDDLKRFKLITFGHPVIMGRKTFESLPENVRPLPGRTNIVITHNPAWSHAGVIAAHSLDEALRKARVLDRREIFICGGTQIYEQAFHLVDRLYLTLIDDEKEGDAHFPPYEKEFTKVISDESREWNGINYRWVTLERT</sequence>
<dbReference type="PANTHER" id="PTHR48069">
    <property type="entry name" value="DIHYDROFOLATE REDUCTASE"/>
    <property type="match status" value="1"/>
</dbReference>
<comment type="pathway">
    <text evidence="1 8">Cofactor biosynthesis; tetrahydrofolate biosynthesis; 5,6,7,8-tetrahydrofolate from 7,8-dihydrofolate: step 1/1.</text>
</comment>
<evidence type="ECO:0000256" key="3">
    <source>
        <dbReference type="ARBA" id="ARBA00012856"/>
    </source>
</evidence>
<evidence type="ECO:0000256" key="4">
    <source>
        <dbReference type="ARBA" id="ARBA00022563"/>
    </source>
</evidence>
<evidence type="ECO:0000256" key="8">
    <source>
        <dbReference type="PIRNR" id="PIRNR000194"/>
    </source>
</evidence>
<feature type="domain" description="DHFR" evidence="9">
    <location>
        <begin position="19"/>
        <end position="183"/>
    </location>
</feature>
<dbReference type="GO" id="GO:0046655">
    <property type="term" value="P:folic acid metabolic process"/>
    <property type="evidence" value="ECO:0007669"/>
    <property type="project" value="TreeGrafter"/>
</dbReference>
<dbReference type="PANTHER" id="PTHR48069:SF3">
    <property type="entry name" value="DIHYDROFOLATE REDUCTASE"/>
    <property type="match status" value="1"/>
</dbReference>
<dbReference type="GO" id="GO:0006730">
    <property type="term" value="P:one-carbon metabolic process"/>
    <property type="evidence" value="ECO:0007669"/>
    <property type="project" value="UniProtKB-KW"/>
</dbReference>
<evidence type="ECO:0000256" key="5">
    <source>
        <dbReference type="ARBA" id="ARBA00022857"/>
    </source>
</evidence>
<evidence type="ECO:0000313" key="11">
    <source>
        <dbReference type="Proteomes" id="UP000178392"/>
    </source>
</evidence>
<comment type="function">
    <text evidence="7 8">Key enzyme in folate metabolism. Catalyzes an essential reaction for de novo glycine and purine synthesis, and for DNA precursor synthesis.</text>
</comment>
<gene>
    <name evidence="10" type="ORF">A3E65_00450</name>
</gene>
<dbReference type="AlphaFoldDB" id="A0A1F6EF70"/>
<evidence type="ECO:0000313" key="10">
    <source>
        <dbReference type="EMBL" id="OGG72299.1"/>
    </source>
</evidence>
<dbReference type="InterPro" id="IPR001796">
    <property type="entry name" value="DHFR_dom"/>
</dbReference>
<protein>
    <recommendedName>
        <fullName evidence="3 8">Dihydrofolate reductase</fullName>
        <ecNumber evidence="3 8">1.5.1.3</ecNumber>
    </recommendedName>
</protein>
<comment type="caution">
    <text evidence="10">The sequence shown here is derived from an EMBL/GenBank/DDBJ whole genome shotgun (WGS) entry which is preliminary data.</text>
</comment>
<dbReference type="GO" id="GO:0070401">
    <property type="term" value="F:NADP+ binding"/>
    <property type="evidence" value="ECO:0007669"/>
    <property type="project" value="UniProtKB-ARBA"/>
</dbReference>
<organism evidence="10 11">
    <name type="scientific">Candidatus Kaiserbacteria bacterium RIFCSPHIGHO2_12_FULL_56_13</name>
    <dbReference type="NCBI Taxonomy" id="1798505"/>
    <lineage>
        <taxon>Bacteria</taxon>
        <taxon>Candidatus Kaiseribacteriota</taxon>
    </lineage>
</organism>
<dbReference type="InterPro" id="IPR024072">
    <property type="entry name" value="DHFR-like_dom_sf"/>
</dbReference>
<dbReference type="GO" id="GO:0046654">
    <property type="term" value="P:tetrahydrofolate biosynthetic process"/>
    <property type="evidence" value="ECO:0007669"/>
    <property type="project" value="UniProtKB-UniPathway"/>
</dbReference>
<evidence type="ECO:0000256" key="2">
    <source>
        <dbReference type="ARBA" id="ARBA00009539"/>
    </source>
</evidence>
<evidence type="ECO:0000256" key="1">
    <source>
        <dbReference type="ARBA" id="ARBA00004903"/>
    </source>
</evidence>
<dbReference type="Pfam" id="PF00186">
    <property type="entry name" value="DHFR_1"/>
    <property type="match status" value="1"/>
</dbReference>
<dbReference type="InterPro" id="IPR012259">
    <property type="entry name" value="DHFR"/>
</dbReference>
<proteinExistence type="inferred from homology"/>
<dbReference type="GO" id="GO:0004146">
    <property type="term" value="F:dihydrofolate reductase activity"/>
    <property type="evidence" value="ECO:0007669"/>
    <property type="project" value="UniProtKB-EC"/>
</dbReference>
<name>A0A1F6EF70_9BACT</name>
<keyword evidence="5 8" id="KW-0521">NADP</keyword>
<dbReference type="UniPathway" id="UPA00077">
    <property type="reaction ID" value="UER00158"/>
</dbReference>
<accession>A0A1F6EF70</accession>
<dbReference type="PROSITE" id="PS51330">
    <property type="entry name" value="DHFR_2"/>
    <property type="match status" value="1"/>
</dbReference>
<dbReference type="GO" id="GO:0046452">
    <property type="term" value="P:dihydrofolate metabolic process"/>
    <property type="evidence" value="ECO:0007669"/>
    <property type="project" value="TreeGrafter"/>
</dbReference>
<dbReference type="Gene3D" id="3.40.430.10">
    <property type="entry name" value="Dihydrofolate Reductase, subunit A"/>
    <property type="match status" value="1"/>
</dbReference>
<dbReference type="PRINTS" id="PR00070">
    <property type="entry name" value="DHFR"/>
</dbReference>
<dbReference type="Proteomes" id="UP000178392">
    <property type="component" value="Unassembled WGS sequence"/>
</dbReference>
<keyword evidence="6 8" id="KW-0560">Oxidoreductase</keyword>
<dbReference type="FunFam" id="3.40.430.10:FF:000001">
    <property type="entry name" value="Dihydrofolate reductase"/>
    <property type="match status" value="1"/>
</dbReference>
<reference evidence="10 11" key="1">
    <citation type="journal article" date="2016" name="Nat. Commun.">
        <title>Thousands of microbial genomes shed light on interconnected biogeochemical processes in an aquifer system.</title>
        <authorList>
            <person name="Anantharaman K."/>
            <person name="Brown C.T."/>
            <person name="Hug L.A."/>
            <person name="Sharon I."/>
            <person name="Castelle C.J."/>
            <person name="Probst A.J."/>
            <person name="Thomas B.C."/>
            <person name="Singh A."/>
            <person name="Wilkins M.J."/>
            <person name="Karaoz U."/>
            <person name="Brodie E.L."/>
            <person name="Williams K.H."/>
            <person name="Hubbard S.S."/>
            <person name="Banfield J.F."/>
        </authorList>
    </citation>
    <scope>NUCLEOTIDE SEQUENCE [LARGE SCALE GENOMIC DNA]</scope>
</reference>
<evidence type="ECO:0000256" key="6">
    <source>
        <dbReference type="ARBA" id="ARBA00023002"/>
    </source>
</evidence>
<dbReference type="EC" id="1.5.1.3" evidence="3 8"/>
<dbReference type="GO" id="GO:0005829">
    <property type="term" value="C:cytosol"/>
    <property type="evidence" value="ECO:0007669"/>
    <property type="project" value="TreeGrafter"/>
</dbReference>
<dbReference type="EMBL" id="MFLS01000007">
    <property type="protein sequence ID" value="OGG72299.1"/>
    <property type="molecule type" value="Genomic_DNA"/>
</dbReference>
<keyword evidence="4 8" id="KW-0554">One-carbon metabolism</keyword>
<evidence type="ECO:0000256" key="7">
    <source>
        <dbReference type="ARBA" id="ARBA00025067"/>
    </source>
</evidence>